<dbReference type="AlphaFoldDB" id="A0A2G9UHS0"/>
<dbReference type="Gene3D" id="2.10.25.10">
    <property type="entry name" value="Laminin"/>
    <property type="match status" value="1"/>
</dbReference>
<keyword evidence="5" id="KW-1185">Reference proteome</keyword>
<feature type="compositionally biased region" description="Basic and acidic residues" evidence="2">
    <location>
        <begin position="59"/>
        <end position="77"/>
    </location>
</feature>
<feature type="domain" description="NOTCH1 EGF-like calcium-binding" evidence="3">
    <location>
        <begin position="21"/>
        <end position="49"/>
    </location>
</feature>
<organism evidence="4 5">
    <name type="scientific">Teladorsagia circumcincta</name>
    <name type="common">Brown stomach worm</name>
    <name type="synonym">Ostertagia circumcincta</name>
    <dbReference type="NCBI Taxonomy" id="45464"/>
    <lineage>
        <taxon>Eukaryota</taxon>
        <taxon>Metazoa</taxon>
        <taxon>Ecdysozoa</taxon>
        <taxon>Nematoda</taxon>
        <taxon>Chromadorea</taxon>
        <taxon>Rhabditida</taxon>
        <taxon>Rhabditina</taxon>
        <taxon>Rhabditomorpha</taxon>
        <taxon>Strongyloidea</taxon>
        <taxon>Trichostrongylidae</taxon>
        <taxon>Teladorsagia</taxon>
    </lineage>
</organism>
<accession>A0A2G9UHS0</accession>
<dbReference type="Proteomes" id="UP000230423">
    <property type="component" value="Unassembled WGS sequence"/>
</dbReference>
<evidence type="ECO:0000313" key="4">
    <source>
        <dbReference type="EMBL" id="PIO69726.1"/>
    </source>
</evidence>
<evidence type="ECO:0000259" key="3">
    <source>
        <dbReference type="Pfam" id="PF07645"/>
    </source>
</evidence>
<dbReference type="EMBL" id="KZ346542">
    <property type="protein sequence ID" value="PIO69726.1"/>
    <property type="molecule type" value="Genomic_DNA"/>
</dbReference>
<keyword evidence="1" id="KW-1015">Disulfide bond</keyword>
<dbReference type="SUPFAM" id="SSF57196">
    <property type="entry name" value="EGF/Laminin"/>
    <property type="match status" value="1"/>
</dbReference>
<name>A0A2G9UHS0_TELCI</name>
<evidence type="ECO:0000256" key="1">
    <source>
        <dbReference type="ARBA" id="ARBA00023157"/>
    </source>
</evidence>
<dbReference type="CDD" id="cd00054">
    <property type="entry name" value="EGF_CA"/>
    <property type="match status" value="1"/>
</dbReference>
<proteinExistence type="predicted"/>
<feature type="region of interest" description="Disordered" evidence="2">
    <location>
        <begin position="59"/>
        <end position="84"/>
    </location>
</feature>
<evidence type="ECO:0000313" key="5">
    <source>
        <dbReference type="Proteomes" id="UP000230423"/>
    </source>
</evidence>
<sequence length="139" mass="15894">MPSTLVIDALIQNANTFATIDRNECLSSNPPCEKAREICINTIGSYLCRRRRRTLPLDQTEHPRFVRRRDGNRRVASENEQSSFSQSYLEAALKKIELICPPGWQPKDDKCVEYPMHYVEYQNGDTAVESGATPRAGYR</sequence>
<evidence type="ECO:0000256" key="2">
    <source>
        <dbReference type="SAM" id="MobiDB-lite"/>
    </source>
</evidence>
<protein>
    <recommendedName>
        <fullName evidence="3">NOTCH1 EGF-like calcium-binding domain-containing protein</fullName>
    </recommendedName>
</protein>
<dbReference type="Pfam" id="PF07645">
    <property type="entry name" value="EGF_CA"/>
    <property type="match status" value="1"/>
</dbReference>
<gene>
    <name evidence="4" type="ORF">TELCIR_08439</name>
</gene>
<dbReference type="InterPro" id="IPR049883">
    <property type="entry name" value="NOTCH1_EGF-like"/>
</dbReference>
<reference evidence="4 5" key="1">
    <citation type="submission" date="2015-09" db="EMBL/GenBank/DDBJ databases">
        <title>Draft genome of the parasitic nematode Teladorsagia circumcincta isolate WARC Sus (inbred).</title>
        <authorList>
            <person name="Mitreva M."/>
        </authorList>
    </citation>
    <scope>NUCLEOTIDE SEQUENCE [LARGE SCALE GENOMIC DNA]</scope>
    <source>
        <strain evidence="4 5">S</strain>
    </source>
</reference>